<sequence>MRTILAIASVAFALSTLTAQAQTSAAPAAGHMMTPQQERMKTCNTEAGTKHLGGDARKTFMSDCLAGKATGSTGHALTPQQTKMKSCNTQASSMKGEARKNFMSSCLKG</sequence>
<dbReference type="RefSeq" id="WP_196273005.1">
    <property type="nucleotide sequence ID" value="NZ_JADQDO010000009.1"/>
</dbReference>
<protein>
    <submittedName>
        <fullName evidence="2">Phosphate-starvation-inducible protein PsiF</fullName>
    </submittedName>
</protein>
<organism evidence="2 3">
    <name type="scientific">Microvirga alba</name>
    <dbReference type="NCBI Taxonomy" id="2791025"/>
    <lineage>
        <taxon>Bacteria</taxon>
        <taxon>Pseudomonadati</taxon>
        <taxon>Pseudomonadota</taxon>
        <taxon>Alphaproteobacteria</taxon>
        <taxon>Hyphomicrobiales</taxon>
        <taxon>Methylobacteriaceae</taxon>
        <taxon>Microvirga</taxon>
    </lineage>
</organism>
<keyword evidence="3" id="KW-1185">Reference proteome</keyword>
<comment type="caution">
    <text evidence="2">The sequence shown here is derived from an EMBL/GenBank/DDBJ whole genome shotgun (WGS) entry which is preliminary data.</text>
</comment>
<keyword evidence="1" id="KW-0732">Signal</keyword>
<accession>A0A931FPI7</accession>
<evidence type="ECO:0000313" key="3">
    <source>
        <dbReference type="Proteomes" id="UP000599312"/>
    </source>
</evidence>
<feature type="signal peptide" evidence="1">
    <location>
        <begin position="1"/>
        <end position="21"/>
    </location>
</feature>
<dbReference type="Proteomes" id="UP000599312">
    <property type="component" value="Unassembled WGS sequence"/>
</dbReference>
<dbReference type="Pfam" id="PF07769">
    <property type="entry name" value="PsiF_repeat"/>
    <property type="match status" value="2"/>
</dbReference>
<evidence type="ECO:0000256" key="1">
    <source>
        <dbReference type="SAM" id="SignalP"/>
    </source>
</evidence>
<name>A0A931FPI7_9HYPH</name>
<gene>
    <name evidence="2" type="ORF">I2H38_16750</name>
</gene>
<dbReference type="AlphaFoldDB" id="A0A931FPI7"/>
<feature type="chain" id="PRO_5036929648" evidence="1">
    <location>
        <begin position="22"/>
        <end position="109"/>
    </location>
</feature>
<evidence type="ECO:0000313" key="2">
    <source>
        <dbReference type="EMBL" id="MBF9235024.1"/>
    </source>
</evidence>
<dbReference type="InterPro" id="IPR011690">
    <property type="entry name" value="P_starv_induced_PsiF"/>
</dbReference>
<proteinExistence type="predicted"/>
<dbReference type="EMBL" id="JADQDO010000009">
    <property type="protein sequence ID" value="MBF9235024.1"/>
    <property type="molecule type" value="Genomic_DNA"/>
</dbReference>
<reference evidence="2" key="1">
    <citation type="submission" date="2020-11" db="EMBL/GenBank/DDBJ databases">
        <authorList>
            <person name="Kim M.K."/>
        </authorList>
    </citation>
    <scope>NUCLEOTIDE SEQUENCE</scope>
    <source>
        <strain evidence="2">BT350</strain>
    </source>
</reference>